<protein>
    <submittedName>
        <fullName evidence="4">Putative hydroxypyruvate reductase oxidoreductase protein</fullName>
        <ecNumber evidence="4">1.1.1.81</ecNumber>
    </submittedName>
</protein>
<keyword evidence="4" id="KW-0560">Oxidoreductase</keyword>
<dbReference type="InterPro" id="IPR038614">
    <property type="entry name" value="GK_N_sf"/>
</dbReference>
<dbReference type="Pfam" id="PF13660">
    <property type="entry name" value="DUF4147"/>
    <property type="match status" value="1"/>
</dbReference>
<dbReference type="PhylomeDB" id="Q82S96"/>
<dbReference type="OrthoDB" id="9766552at2"/>
<dbReference type="Gene3D" id="3.40.1480.10">
    <property type="entry name" value="MOFRL domain"/>
    <property type="match status" value="1"/>
</dbReference>
<dbReference type="InterPro" id="IPR039760">
    <property type="entry name" value="MOFRL_protein"/>
</dbReference>
<dbReference type="InterPro" id="IPR007835">
    <property type="entry name" value="MOFRL"/>
</dbReference>
<dbReference type="Proteomes" id="UP000001416">
    <property type="component" value="Chromosome"/>
</dbReference>
<evidence type="ECO:0000313" key="5">
    <source>
        <dbReference type="Proteomes" id="UP000001416"/>
    </source>
</evidence>
<dbReference type="EMBL" id="AL954747">
    <property type="protein sequence ID" value="CAD86368.1"/>
    <property type="molecule type" value="Genomic_DNA"/>
</dbReference>
<dbReference type="InterPro" id="IPR037035">
    <property type="entry name" value="GK-like_C_sf"/>
</dbReference>
<dbReference type="PANTHER" id="PTHR12227:SF0">
    <property type="entry name" value="GLYCERATE KINASE"/>
    <property type="match status" value="1"/>
</dbReference>
<keyword evidence="4" id="KW-0670">Pyruvate</keyword>
<dbReference type="GO" id="GO:0005737">
    <property type="term" value="C:cytoplasm"/>
    <property type="evidence" value="ECO:0007669"/>
    <property type="project" value="TreeGrafter"/>
</dbReference>
<dbReference type="SUPFAM" id="SSF82544">
    <property type="entry name" value="GckA/TtuD-like"/>
    <property type="match status" value="1"/>
</dbReference>
<dbReference type="PANTHER" id="PTHR12227">
    <property type="entry name" value="GLYCERATE KINASE"/>
    <property type="match status" value="1"/>
</dbReference>
<dbReference type="InterPro" id="IPR025286">
    <property type="entry name" value="MOFRL_assoc_dom"/>
</dbReference>
<feature type="region of interest" description="Disordered" evidence="1">
    <location>
        <begin position="229"/>
        <end position="249"/>
    </location>
</feature>
<feature type="domain" description="MOFRL-associated" evidence="3">
    <location>
        <begin position="7"/>
        <end position="227"/>
    </location>
</feature>
<dbReference type="HOGENOM" id="CLU_032279_1_1_4"/>
<dbReference type="Pfam" id="PF05161">
    <property type="entry name" value="MOFRL"/>
    <property type="match status" value="1"/>
</dbReference>
<reference evidence="4 5" key="1">
    <citation type="journal article" date="2003" name="J. Bacteriol.">
        <title>Complete genome sequence of the ammonia-oxidizing bacterium and obligate chemolithoautotroph Nitrosomonas europaea.</title>
        <authorList>
            <person name="Chain P."/>
            <person name="Lamerdin J."/>
            <person name="Larimer F."/>
            <person name="Regala W."/>
            <person name="Land M."/>
            <person name="Hauser L."/>
            <person name="Hooper A."/>
            <person name="Klotz M."/>
            <person name="Norton J."/>
            <person name="Sayavedra-Soto L."/>
            <person name="Arciero D."/>
            <person name="Hommes N."/>
            <person name="Whittaker M."/>
            <person name="Arp D."/>
        </authorList>
    </citation>
    <scope>NUCLEOTIDE SEQUENCE [LARGE SCALE GENOMIC DNA]</scope>
    <source>
        <strain evidence="5">ATCC 19718 / CIP 103999 / KCTC 2705 / NBRC 14298</strain>
    </source>
</reference>
<dbReference type="RefSeq" id="WP_011112919.1">
    <property type="nucleotide sequence ID" value="NC_004757.1"/>
</dbReference>
<dbReference type="FunFam" id="3.40.1480.10:FF:000002">
    <property type="entry name" value="Glycerate kinase"/>
    <property type="match status" value="1"/>
</dbReference>
<gene>
    <name evidence="4" type="primary">ttuD2</name>
    <name evidence="4" type="ordered locus">NE2456</name>
</gene>
<evidence type="ECO:0000259" key="3">
    <source>
        <dbReference type="Pfam" id="PF13660"/>
    </source>
</evidence>
<proteinExistence type="predicted"/>
<dbReference type="AlphaFoldDB" id="Q82S96"/>
<dbReference type="GO" id="GO:0008887">
    <property type="term" value="F:glycerate kinase activity"/>
    <property type="evidence" value="ECO:0007669"/>
    <property type="project" value="InterPro"/>
</dbReference>
<dbReference type="KEGG" id="neu:NE2456"/>
<feature type="domain" description="MOFRL" evidence="2">
    <location>
        <begin position="315"/>
        <end position="420"/>
    </location>
</feature>
<evidence type="ECO:0000256" key="1">
    <source>
        <dbReference type="SAM" id="MobiDB-lite"/>
    </source>
</evidence>
<evidence type="ECO:0000259" key="2">
    <source>
        <dbReference type="Pfam" id="PF05161"/>
    </source>
</evidence>
<accession>Q82S96</accession>
<dbReference type="GO" id="GO:0016618">
    <property type="term" value="F:hydroxypyruvate reductase [NAD(P)H] activity"/>
    <property type="evidence" value="ECO:0007669"/>
    <property type="project" value="UniProtKB-EC"/>
</dbReference>
<keyword evidence="5" id="KW-1185">Reference proteome</keyword>
<dbReference type="STRING" id="228410.NE2456"/>
<organism evidence="4 5">
    <name type="scientific">Nitrosomonas europaea (strain ATCC 19718 / CIP 103999 / KCTC 2705 / NBRC 14298)</name>
    <dbReference type="NCBI Taxonomy" id="228410"/>
    <lineage>
        <taxon>Bacteria</taxon>
        <taxon>Pseudomonadati</taxon>
        <taxon>Pseudomonadota</taxon>
        <taxon>Betaproteobacteria</taxon>
        <taxon>Nitrosomonadales</taxon>
        <taxon>Nitrosomonadaceae</taxon>
        <taxon>Nitrosomonas</taxon>
    </lineage>
</organism>
<dbReference type="eggNOG" id="COG2379">
    <property type="taxonomic scope" value="Bacteria"/>
</dbReference>
<sequence length="427" mass="45129">MNPRELLLDSFRAAIDAADPQKIVPAHLPEPPSGNTLVIGAGKAAAAMARAVETHWPPGNHLEGIVVTPYRHGLATNSIMVIEASHPIPDTRSEMASRAILESVRMLKPDDLLLGLFSGGGSSLLSAPVPGVILEELKSITHQLLLCGASIQEINIVRKHLSTVLGGKLAAASRAPVRCLIISDVTDNDPSSIASGPCAPDPSTWQDVLTLIERYAITVSPQVIEVLRENGRKSSNGGEGETPKPGDPVFRNVKNRIIATARQSLAAAAQFFQAQGITPLILGDTVTGEAREVAKMHAVIAREIRHYNNPYRPPVALISGGETTVTVKGAGKGGRNAEFLLSLAIALGGLEEVYALACDTDGIDGSETNAGAVMTPDTLSRARQAGIDPTALLDDNDAYTFFEKQGDLVVTGPTYTNVNDYRAILIV</sequence>
<evidence type="ECO:0000313" key="4">
    <source>
        <dbReference type="EMBL" id="CAD86368.1"/>
    </source>
</evidence>
<dbReference type="Gene3D" id="3.40.50.10180">
    <property type="entry name" value="Glycerate kinase, MOFRL-like N-terminal domain"/>
    <property type="match status" value="1"/>
</dbReference>
<dbReference type="EC" id="1.1.1.81" evidence="4"/>
<name>Q82S96_NITEU</name>
<dbReference type="GeneID" id="87105585"/>